<accession>A0ACC2TV67</accession>
<dbReference type="EMBL" id="QTSX02002150">
    <property type="protein sequence ID" value="KAJ9078390.1"/>
    <property type="molecule type" value="Genomic_DNA"/>
</dbReference>
<name>A0ACC2TV67_9FUNG</name>
<protein>
    <submittedName>
        <fullName evidence="1">Uncharacterized protein</fullName>
    </submittedName>
</protein>
<dbReference type="Proteomes" id="UP001165960">
    <property type="component" value="Unassembled WGS sequence"/>
</dbReference>
<sequence length="123" mass="13776">MELPVTPKPMPDSLPNLPTDYTGKLFGIVYITLTGVIDTIIPASSPWSWVRKSVSYLFKLAPLLWWALPTKTPAQVTPENDGPATRDCIPETEVYMAMEEHQVLKKVTTFYNKVSMLYVSAAD</sequence>
<evidence type="ECO:0000313" key="1">
    <source>
        <dbReference type="EMBL" id="KAJ9078390.1"/>
    </source>
</evidence>
<keyword evidence="2" id="KW-1185">Reference proteome</keyword>
<evidence type="ECO:0000313" key="2">
    <source>
        <dbReference type="Proteomes" id="UP001165960"/>
    </source>
</evidence>
<gene>
    <name evidence="1" type="ORF">DSO57_1007106</name>
</gene>
<comment type="caution">
    <text evidence="1">The sequence shown here is derived from an EMBL/GenBank/DDBJ whole genome shotgun (WGS) entry which is preliminary data.</text>
</comment>
<organism evidence="1 2">
    <name type="scientific">Entomophthora muscae</name>
    <dbReference type="NCBI Taxonomy" id="34485"/>
    <lineage>
        <taxon>Eukaryota</taxon>
        <taxon>Fungi</taxon>
        <taxon>Fungi incertae sedis</taxon>
        <taxon>Zoopagomycota</taxon>
        <taxon>Entomophthoromycotina</taxon>
        <taxon>Entomophthoromycetes</taxon>
        <taxon>Entomophthorales</taxon>
        <taxon>Entomophthoraceae</taxon>
        <taxon>Entomophthora</taxon>
    </lineage>
</organism>
<reference evidence="1" key="1">
    <citation type="submission" date="2022-04" db="EMBL/GenBank/DDBJ databases">
        <title>Genome of the entomopathogenic fungus Entomophthora muscae.</title>
        <authorList>
            <person name="Elya C."/>
            <person name="Lovett B.R."/>
            <person name="Lee E."/>
            <person name="Macias A.M."/>
            <person name="Hajek A.E."/>
            <person name="De Bivort B.L."/>
            <person name="Kasson M.T."/>
            <person name="De Fine Licht H.H."/>
            <person name="Stajich J.E."/>
        </authorList>
    </citation>
    <scope>NUCLEOTIDE SEQUENCE</scope>
    <source>
        <strain evidence="1">Berkeley</strain>
    </source>
</reference>
<proteinExistence type="predicted"/>